<accession>A0A9N9JTC4</accession>
<organism evidence="1 2">
    <name type="scientific">Dentiscutata erythropus</name>
    <dbReference type="NCBI Taxonomy" id="1348616"/>
    <lineage>
        <taxon>Eukaryota</taxon>
        <taxon>Fungi</taxon>
        <taxon>Fungi incertae sedis</taxon>
        <taxon>Mucoromycota</taxon>
        <taxon>Glomeromycotina</taxon>
        <taxon>Glomeromycetes</taxon>
        <taxon>Diversisporales</taxon>
        <taxon>Gigasporaceae</taxon>
        <taxon>Dentiscutata</taxon>
    </lineage>
</organism>
<comment type="caution">
    <text evidence="1">The sequence shown here is derived from an EMBL/GenBank/DDBJ whole genome shotgun (WGS) entry which is preliminary data.</text>
</comment>
<dbReference type="AlphaFoldDB" id="A0A9N9JTC4"/>
<name>A0A9N9JTC4_9GLOM</name>
<reference evidence="1" key="1">
    <citation type="submission" date="2021-06" db="EMBL/GenBank/DDBJ databases">
        <authorList>
            <person name="Kallberg Y."/>
            <person name="Tangrot J."/>
            <person name="Rosling A."/>
        </authorList>
    </citation>
    <scope>NUCLEOTIDE SEQUENCE</scope>
    <source>
        <strain evidence="1">MA453B</strain>
    </source>
</reference>
<keyword evidence="2" id="KW-1185">Reference proteome</keyword>
<feature type="non-terminal residue" evidence="1">
    <location>
        <position position="1"/>
    </location>
</feature>
<feature type="non-terminal residue" evidence="1">
    <location>
        <position position="55"/>
    </location>
</feature>
<protein>
    <submittedName>
        <fullName evidence="1">9003_t:CDS:1</fullName>
    </submittedName>
</protein>
<evidence type="ECO:0000313" key="2">
    <source>
        <dbReference type="Proteomes" id="UP000789405"/>
    </source>
</evidence>
<dbReference type="Proteomes" id="UP000789405">
    <property type="component" value="Unassembled WGS sequence"/>
</dbReference>
<evidence type="ECO:0000313" key="1">
    <source>
        <dbReference type="EMBL" id="CAG8794701.1"/>
    </source>
</evidence>
<gene>
    <name evidence="1" type="ORF">DERYTH_LOCUS22120</name>
</gene>
<proteinExistence type="predicted"/>
<sequence length="55" mass="6188">PKDQFVRIRGAVKEQGAKCFPQDYLPPSFPTIAPEILRTMPREFIAKNGGVDPFL</sequence>
<dbReference type="EMBL" id="CAJVPY010029851">
    <property type="protein sequence ID" value="CAG8794701.1"/>
    <property type="molecule type" value="Genomic_DNA"/>
</dbReference>
<dbReference type="OrthoDB" id="274683at2759"/>